<dbReference type="SMART" id="SM00166">
    <property type="entry name" value="UBX"/>
    <property type="match status" value="1"/>
</dbReference>
<evidence type="ECO:0000256" key="1">
    <source>
        <dbReference type="ARBA" id="ARBA00004496"/>
    </source>
</evidence>
<dbReference type="InterPro" id="IPR013087">
    <property type="entry name" value="Znf_C2H2_type"/>
</dbReference>
<dbReference type="PROSITE" id="PS50033">
    <property type="entry name" value="UBX"/>
    <property type="match status" value="1"/>
</dbReference>
<dbReference type="Gene3D" id="1.10.8.10">
    <property type="entry name" value="DNA helicase RuvA subunit, C-terminal domain"/>
    <property type="match status" value="1"/>
</dbReference>
<dbReference type="InterPro" id="IPR009060">
    <property type="entry name" value="UBA-like_sf"/>
</dbReference>
<dbReference type="CDD" id="cd14302">
    <property type="entry name" value="UBA_UBXN1"/>
    <property type="match status" value="1"/>
</dbReference>
<dbReference type="PROSITE" id="PS00028">
    <property type="entry name" value="ZINC_FINGER_C2H2_1"/>
    <property type="match status" value="1"/>
</dbReference>
<dbReference type="GO" id="GO:0031397">
    <property type="term" value="P:negative regulation of protein ubiquitination"/>
    <property type="evidence" value="ECO:0007669"/>
    <property type="project" value="TreeGrafter"/>
</dbReference>
<evidence type="ECO:0000256" key="3">
    <source>
        <dbReference type="ARBA" id="ARBA00023054"/>
    </source>
</evidence>
<dbReference type="Pfam" id="PF00789">
    <property type="entry name" value="UBX"/>
    <property type="match status" value="1"/>
</dbReference>
<evidence type="ECO:0000256" key="4">
    <source>
        <dbReference type="SAM" id="MobiDB-lite"/>
    </source>
</evidence>
<dbReference type="AlphaFoldDB" id="A0A069DSU0"/>
<dbReference type="InterPro" id="IPR001012">
    <property type="entry name" value="UBX_dom"/>
</dbReference>
<feature type="compositionally biased region" description="Basic and acidic residues" evidence="4">
    <location>
        <begin position="121"/>
        <end position="132"/>
    </location>
</feature>
<proteinExistence type="evidence at transcript level"/>
<dbReference type="FunFam" id="3.10.20.90:FF:000134">
    <property type="entry name" value="UBX domain-containing protein 1"/>
    <property type="match status" value="1"/>
</dbReference>
<dbReference type="Pfam" id="PF22562">
    <property type="entry name" value="UBA_7"/>
    <property type="match status" value="1"/>
</dbReference>
<keyword evidence="3" id="KW-0175">Coiled coil</keyword>
<feature type="domain" description="UBX" evidence="6">
    <location>
        <begin position="242"/>
        <end position="320"/>
    </location>
</feature>
<feature type="region of interest" description="Disordered" evidence="4">
    <location>
        <begin position="45"/>
        <end position="87"/>
    </location>
</feature>
<dbReference type="InterPro" id="IPR029071">
    <property type="entry name" value="Ubiquitin-like_domsf"/>
</dbReference>
<dbReference type="EMBL" id="GBGD01002152">
    <property type="protein sequence ID" value="JAC86737.1"/>
    <property type="molecule type" value="mRNA"/>
</dbReference>
<dbReference type="PANTHER" id="PTHR46340:SF1">
    <property type="entry name" value="UBX DOMAIN-CONTAINING PROTEIN 1"/>
    <property type="match status" value="1"/>
</dbReference>
<evidence type="ECO:0000259" key="6">
    <source>
        <dbReference type="PROSITE" id="PS50033"/>
    </source>
</evidence>
<dbReference type="SUPFAM" id="SSF54236">
    <property type="entry name" value="Ubiquitin-like"/>
    <property type="match status" value="1"/>
</dbReference>
<dbReference type="InterPro" id="IPR041923">
    <property type="entry name" value="UBA_UBXN1"/>
</dbReference>
<protein>
    <submittedName>
        <fullName evidence="7">Putative ubiquitin regulatory protein</fullName>
    </submittedName>
</protein>
<evidence type="ECO:0000259" key="5">
    <source>
        <dbReference type="PROSITE" id="PS50030"/>
    </source>
</evidence>
<organism evidence="7">
    <name type="scientific">Panstrongylus megistus</name>
    <dbReference type="NCBI Taxonomy" id="65343"/>
    <lineage>
        <taxon>Eukaryota</taxon>
        <taxon>Metazoa</taxon>
        <taxon>Ecdysozoa</taxon>
        <taxon>Arthropoda</taxon>
        <taxon>Hexapoda</taxon>
        <taxon>Insecta</taxon>
        <taxon>Pterygota</taxon>
        <taxon>Neoptera</taxon>
        <taxon>Paraneoptera</taxon>
        <taxon>Hemiptera</taxon>
        <taxon>Heteroptera</taxon>
        <taxon>Panheteroptera</taxon>
        <taxon>Cimicomorpha</taxon>
        <taxon>Reduviidae</taxon>
        <taxon>Triatominae</taxon>
        <taxon>Panstrongylus</taxon>
    </lineage>
</organism>
<reference evidence="7" key="1">
    <citation type="journal article" date="2015" name="J. Med. Entomol.">
        <title>A Deep Insight Into the Sialotranscriptome of the Chagas Disease Vector, Panstrongylus megistus (Hemiptera: Heteroptera).</title>
        <authorList>
            <person name="Ribeiro J.M."/>
            <person name="Schwarz A."/>
            <person name="Francischetti I.M."/>
        </authorList>
    </citation>
    <scope>NUCLEOTIDE SEQUENCE</scope>
    <source>
        <tissue evidence="7">Salivary glands</tissue>
    </source>
</reference>
<evidence type="ECO:0000313" key="7">
    <source>
        <dbReference type="EMBL" id="JAC86737.1"/>
    </source>
</evidence>
<dbReference type="GO" id="GO:1903094">
    <property type="term" value="P:negative regulation of protein K48-linked deubiquitination"/>
    <property type="evidence" value="ECO:0007669"/>
    <property type="project" value="TreeGrafter"/>
</dbReference>
<dbReference type="PANTHER" id="PTHR46340">
    <property type="entry name" value="UBX DOMAIN-CONTAINING PROTEIN 1"/>
    <property type="match status" value="1"/>
</dbReference>
<dbReference type="InterPro" id="IPR057766">
    <property type="entry name" value="Znf-C2H2_OTU1-like_C"/>
</dbReference>
<dbReference type="CDD" id="cd01772">
    <property type="entry name" value="UBX_UBXN1"/>
    <property type="match status" value="1"/>
</dbReference>
<dbReference type="Gene3D" id="3.10.20.90">
    <property type="entry name" value="Phosphatidylinositol 3-kinase Catalytic Subunit, Chain A, domain 1"/>
    <property type="match status" value="1"/>
</dbReference>
<feature type="region of interest" description="Disordered" evidence="4">
    <location>
        <begin position="112"/>
        <end position="132"/>
    </location>
</feature>
<dbReference type="GO" id="GO:0036435">
    <property type="term" value="F:K48-linked polyubiquitin modification-dependent protein binding"/>
    <property type="evidence" value="ECO:0007669"/>
    <property type="project" value="TreeGrafter"/>
</dbReference>
<accession>A0A069DSU0</accession>
<dbReference type="Pfam" id="PF24560">
    <property type="entry name" value="zf-C2H2_OTU1_C"/>
    <property type="match status" value="1"/>
</dbReference>
<dbReference type="PROSITE" id="PS50030">
    <property type="entry name" value="UBA"/>
    <property type="match status" value="1"/>
</dbReference>
<sequence length="325" mass="36424">MSSPFATILMDMGFPKEKVEQALNVTGNQGVEPAMEWLLAHGDSLEGGNIGQSLGQKLDEEGTPAPSTSNLTEEDAAGTSGLNDEDAKSIKCEDCNKLFRTQLEVEYHAAKTGHANFSQSTEEKKPLTEEEKKAQLQLLEEKIKQKKIEKEALEKAEELEREKNRIKSGKEIVAIRKKFQEEEFKKAIEERKREKEEDRLARQKIKEQIEADKLARKVKAGGVIAETITTPPPTVVKPPPPKEYNEARLQIRLTNGTTLTQSFGAKEQLSAVRLYIEMNRTDDNGPFTLMTSFPRKIFSDEDYEKPLEVLGLVPSAVIIVSRALN</sequence>
<keyword evidence="2" id="KW-0963">Cytoplasm</keyword>
<name>A0A069DSU0_9HEMI</name>
<dbReference type="SUPFAM" id="SSF46934">
    <property type="entry name" value="UBA-like"/>
    <property type="match status" value="1"/>
</dbReference>
<dbReference type="GO" id="GO:0032435">
    <property type="term" value="P:negative regulation of proteasomal ubiquitin-dependent protein catabolic process"/>
    <property type="evidence" value="ECO:0007669"/>
    <property type="project" value="TreeGrafter"/>
</dbReference>
<dbReference type="GO" id="GO:0005737">
    <property type="term" value="C:cytoplasm"/>
    <property type="evidence" value="ECO:0007669"/>
    <property type="project" value="UniProtKB-SubCell"/>
</dbReference>
<dbReference type="InterPro" id="IPR015940">
    <property type="entry name" value="UBA"/>
</dbReference>
<evidence type="ECO:0000256" key="2">
    <source>
        <dbReference type="ARBA" id="ARBA00022490"/>
    </source>
</evidence>
<dbReference type="GO" id="GO:0005634">
    <property type="term" value="C:nucleus"/>
    <property type="evidence" value="ECO:0007669"/>
    <property type="project" value="TreeGrafter"/>
</dbReference>
<feature type="domain" description="UBA" evidence="5">
    <location>
        <begin position="1"/>
        <end position="41"/>
    </location>
</feature>
<comment type="subcellular location">
    <subcellularLocation>
        <location evidence="1">Cytoplasm</location>
    </subcellularLocation>
</comment>